<keyword evidence="1" id="KW-1133">Transmembrane helix</keyword>
<evidence type="ECO:0000313" key="2">
    <source>
        <dbReference type="EMBL" id="SEW31929.1"/>
    </source>
</evidence>
<accession>A0A1I0QW45</accession>
<organism evidence="2 3">
    <name type="scientific">Roseivirga pacifica</name>
    <dbReference type="NCBI Taxonomy" id="1267423"/>
    <lineage>
        <taxon>Bacteria</taxon>
        <taxon>Pseudomonadati</taxon>
        <taxon>Bacteroidota</taxon>
        <taxon>Cytophagia</taxon>
        <taxon>Cytophagales</taxon>
        <taxon>Roseivirgaceae</taxon>
        <taxon>Roseivirga</taxon>
    </lineage>
</organism>
<dbReference type="STRING" id="1267423.SAMN05216290_2802"/>
<keyword evidence="3" id="KW-1185">Reference proteome</keyword>
<keyword evidence="1" id="KW-0812">Transmembrane</keyword>
<protein>
    <submittedName>
        <fullName evidence="2">Uncharacterized protein</fullName>
    </submittedName>
</protein>
<gene>
    <name evidence="2" type="ORF">SAMN05216290_2802</name>
</gene>
<proteinExistence type="predicted"/>
<reference evidence="3" key="1">
    <citation type="submission" date="2016-10" db="EMBL/GenBank/DDBJ databases">
        <authorList>
            <person name="Varghese N."/>
            <person name="Submissions S."/>
        </authorList>
    </citation>
    <scope>NUCLEOTIDE SEQUENCE [LARGE SCALE GENOMIC DNA]</scope>
    <source>
        <strain evidence="3">CGMCC 1.12402</strain>
    </source>
</reference>
<sequence>MSIPELIVLSIFIIWVAFSLIRLILPKIRYGSLAKWLNSFAYLFPINQWALFSRPVPLLTIKFREKMEEDWSDWQVIEVPSQASPLGLLWNPKFHEYNGFWQTAAATATNQTSGLAAKSEITSKLVANYLLQEQLVNAETFQLSINIDDKDDSYISLFETTE</sequence>
<evidence type="ECO:0000313" key="3">
    <source>
        <dbReference type="Proteomes" id="UP000199437"/>
    </source>
</evidence>
<evidence type="ECO:0000256" key="1">
    <source>
        <dbReference type="SAM" id="Phobius"/>
    </source>
</evidence>
<keyword evidence="1" id="KW-0472">Membrane</keyword>
<dbReference type="AlphaFoldDB" id="A0A1I0QW45"/>
<dbReference type="Proteomes" id="UP000199437">
    <property type="component" value="Unassembled WGS sequence"/>
</dbReference>
<name>A0A1I0QW45_9BACT</name>
<dbReference type="EMBL" id="FOIR01000002">
    <property type="protein sequence ID" value="SEW31929.1"/>
    <property type="molecule type" value="Genomic_DNA"/>
</dbReference>
<feature type="transmembrane region" description="Helical" evidence="1">
    <location>
        <begin position="6"/>
        <end position="25"/>
    </location>
</feature>